<dbReference type="PANTHER" id="PTHR13932">
    <property type="entry name" value="COPROPORPHYRINIGEN III OXIDASE"/>
    <property type="match status" value="1"/>
</dbReference>
<proteinExistence type="inferred from homology"/>
<dbReference type="NCBIfam" id="TIGR00539">
    <property type="entry name" value="hemN_rel"/>
    <property type="match status" value="1"/>
</dbReference>
<keyword evidence="2" id="KW-0349">Heme</keyword>
<keyword evidence="2" id="KW-0004">4Fe-4S</keyword>
<dbReference type="SFLD" id="SFLDG01065">
    <property type="entry name" value="anaerobic_coproporphyrinogen-I"/>
    <property type="match status" value="1"/>
</dbReference>
<evidence type="ECO:0000259" key="3">
    <source>
        <dbReference type="PROSITE" id="PS51918"/>
    </source>
</evidence>
<evidence type="ECO:0000313" key="4">
    <source>
        <dbReference type="EMBL" id="VFJ46976.1"/>
    </source>
</evidence>
<keyword evidence="2" id="KW-0949">S-adenosyl-L-methionine</keyword>
<dbReference type="Gene3D" id="3.30.750.200">
    <property type="match status" value="1"/>
</dbReference>
<keyword evidence="2" id="KW-0963">Cytoplasm</keyword>
<dbReference type="InterPro" id="IPR058240">
    <property type="entry name" value="rSAM_sf"/>
</dbReference>
<dbReference type="GO" id="GO:0006779">
    <property type="term" value="P:porphyrin-containing compound biosynthetic process"/>
    <property type="evidence" value="ECO:0007669"/>
    <property type="project" value="InterPro"/>
</dbReference>
<dbReference type="PANTHER" id="PTHR13932:SF5">
    <property type="entry name" value="RADICAL S-ADENOSYL METHIONINE DOMAIN-CONTAINING PROTEIN 1, MITOCHONDRIAL"/>
    <property type="match status" value="1"/>
</dbReference>
<name>A0A450S569_9GAMM</name>
<gene>
    <name evidence="4" type="ORF">BECKFW1821A_GA0114235_101433</name>
</gene>
<dbReference type="SUPFAM" id="SSF102114">
    <property type="entry name" value="Radical SAM enzymes"/>
    <property type="match status" value="1"/>
</dbReference>
<organism evidence="4">
    <name type="scientific">Candidatus Kentrum sp. FW</name>
    <dbReference type="NCBI Taxonomy" id="2126338"/>
    <lineage>
        <taxon>Bacteria</taxon>
        <taxon>Pseudomonadati</taxon>
        <taxon>Pseudomonadota</taxon>
        <taxon>Gammaproteobacteria</taxon>
        <taxon>Candidatus Kentrum</taxon>
    </lineage>
</organism>
<dbReference type="GO" id="GO:0051539">
    <property type="term" value="F:4 iron, 4 sulfur cluster binding"/>
    <property type="evidence" value="ECO:0007669"/>
    <property type="project" value="UniProtKB-UniRule"/>
</dbReference>
<reference evidence="4" key="1">
    <citation type="submission" date="2019-02" db="EMBL/GenBank/DDBJ databases">
        <authorList>
            <person name="Gruber-Vodicka R. H."/>
            <person name="Seah K. B. B."/>
        </authorList>
    </citation>
    <scope>NUCLEOTIDE SEQUENCE</scope>
    <source>
        <strain evidence="4">BECK_BZ15</strain>
    </source>
</reference>
<dbReference type="CDD" id="cd01335">
    <property type="entry name" value="Radical_SAM"/>
    <property type="match status" value="1"/>
</dbReference>
<dbReference type="SFLD" id="SFLDS00029">
    <property type="entry name" value="Radical_SAM"/>
    <property type="match status" value="1"/>
</dbReference>
<dbReference type="InterPro" id="IPR007197">
    <property type="entry name" value="rSAM"/>
</dbReference>
<comment type="similarity">
    <text evidence="1">Belongs to the anaerobic coproporphyrinogen-III oxidase family. HemW subfamily.</text>
</comment>
<dbReference type="GO" id="GO:0005737">
    <property type="term" value="C:cytoplasm"/>
    <property type="evidence" value="ECO:0007669"/>
    <property type="project" value="UniProtKB-SubCell"/>
</dbReference>
<evidence type="ECO:0000256" key="1">
    <source>
        <dbReference type="ARBA" id="ARBA00006100"/>
    </source>
</evidence>
<dbReference type="SMART" id="SM00729">
    <property type="entry name" value="Elp3"/>
    <property type="match status" value="1"/>
</dbReference>
<dbReference type="InterPro" id="IPR006638">
    <property type="entry name" value="Elp3/MiaA/NifB-like_rSAM"/>
</dbReference>
<keyword evidence="2" id="KW-0479">Metal-binding</keyword>
<accession>A0A450S569</accession>
<dbReference type="GO" id="GO:0004109">
    <property type="term" value="F:coproporphyrinogen oxidase activity"/>
    <property type="evidence" value="ECO:0007669"/>
    <property type="project" value="InterPro"/>
</dbReference>
<dbReference type="SFLD" id="SFLDF00288">
    <property type="entry name" value="HemN-like__clustered_with_nucl"/>
    <property type="match status" value="1"/>
</dbReference>
<dbReference type="PROSITE" id="PS51918">
    <property type="entry name" value="RADICAL_SAM"/>
    <property type="match status" value="1"/>
</dbReference>
<dbReference type="AlphaFoldDB" id="A0A450S569"/>
<dbReference type="GO" id="GO:0046872">
    <property type="term" value="F:metal ion binding"/>
    <property type="evidence" value="ECO:0007669"/>
    <property type="project" value="UniProtKB-UniRule"/>
</dbReference>
<dbReference type="InterPro" id="IPR004559">
    <property type="entry name" value="HemW-like"/>
</dbReference>
<dbReference type="EMBL" id="CAADEW010000014">
    <property type="protein sequence ID" value="VFJ46976.1"/>
    <property type="molecule type" value="Genomic_DNA"/>
</dbReference>
<comment type="function">
    <text evidence="2">Probably acts as a heme chaperone, transferring heme to an unknown acceptor. Binds one molecule of heme per monomer, possibly covalently. Binds 1 [4Fe-4S] cluster. The cluster is coordinated with 3 cysteines and an exchangeable S-adenosyl-L-methionine.</text>
</comment>
<dbReference type="SFLD" id="SFLDF00562">
    <property type="entry name" value="HemN-like__clustered_with_heat"/>
    <property type="match status" value="1"/>
</dbReference>
<evidence type="ECO:0000256" key="2">
    <source>
        <dbReference type="RuleBase" id="RU364116"/>
    </source>
</evidence>
<dbReference type="Pfam" id="PF04055">
    <property type="entry name" value="Radical_SAM"/>
    <property type="match status" value="1"/>
</dbReference>
<keyword evidence="2" id="KW-0411">Iron-sulfur</keyword>
<keyword evidence="2" id="KW-0408">Iron</keyword>
<feature type="domain" description="Radical SAM core" evidence="3">
    <location>
        <begin position="1"/>
        <end position="239"/>
    </location>
</feature>
<dbReference type="Pfam" id="PF06969">
    <property type="entry name" value="HemN_C"/>
    <property type="match status" value="1"/>
</dbReference>
<sequence length="382" mass="44641">MVGIYIHIPYCRQLCYYCDFHFSLSLRDKGEMLTAILREIQLRKDYLNGDEPAKTRSRDIGTLYFGGGTPSVLELTDIQAILDKIHSFFSVPSDAEITLEANPDDLTPDYLSGLKTLGINRLSIGIQSFHDSELRVMNRRHTMRQALHSMENALSSGFRNITIDLIYGLPDSTPDTWHHSLEKALAFPIPHLSCYHLSFEERTAFDHFRKKGKLHPPSDDNSWAQYQLLCDKMRQKGYEHYEISNFARQSWRSRHNMACWQGFPYLGVGPAAHSFDGWTRQWNIAHNLKYRERVSRGADFYETEILSEKDRFHDYLMTRLRTSEGIDLPYLQEKFPEFYPAFYEELARYSDTDLLEIKGDAFFLTEKGMFHSDEIIVRLMRD</sequence>
<dbReference type="InterPro" id="IPR010723">
    <property type="entry name" value="HemN_C"/>
</dbReference>
<dbReference type="InterPro" id="IPR034505">
    <property type="entry name" value="Coproporphyrinogen-III_oxidase"/>
</dbReference>
<comment type="subcellular location">
    <subcellularLocation>
        <location evidence="2">Cytoplasm</location>
    </subcellularLocation>
</comment>
<keyword evidence="2" id="KW-0143">Chaperone</keyword>
<protein>
    <recommendedName>
        <fullName evidence="2">Heme chaperone HemW</fullName>
    </recommendedName>
</protein>